<dbReference type="UniPathway" id="UPA00056">
    <property type="reaction ID" value="UER00096"/>
</dbReference>
<evidence type="ECO:0000256" key="2">
    <source>
        <dbReference type="ARBA" id="ARBA00022723"/>
    </source>
</evidence>
<keyword evidence="12" id="KW-1185">Reference proteome</keyword>
<proteinExistence type="inferred from homology"/>
<keyword evidence="4 7" id="KW-0408">Iron</keyword>
<protein>
    <recommendedName>
        <fullName evidence="7">4-hydroxy-3-methylbut-2-en-1-yl diphosphate synthase (flavodoxin)</fullName>
        <ecNumber evidence="7">1.17.7.3</ecNumber>
    </recommendedName>
    <alternativeName>
        <fullName evidence="7">1-hydroxy-2-methyl-2-(E)-butenyl 4-diphosphate synthase</fullName>
    </alternativeName>
</protein>
<dbReference type="Pfam" id="PF04551">
    <property type="entry name" value="GcpE"/>
    <property type="match status" value="1"/>
</dbReference>
<dbReference type="InterPro" id="IPR016425">
    <property type="entry name" value="IspG_bac"/>
</dbReference>
<feature type="domain" description="IspG C-terminal" evidence="10">
    <location>
        <begin position="324"/>
        <end position="425"/>
    </location>
</feature>
<feature type="domain" description="IspG TIM-barrel" evidence="9">
    <location>
        <begin position="46"/>
        <end position="308"/>
    </location>
</feature>
<evidence type="ECO:0000256" key="5">
    <source>
        <dbReference type="ARBA" id="ARBA00023014"/>
    </source>
</evidence>
<keyword evidence="5 7" id="KW-0411">Iron-sulfur</keyword>
<feature type="region of interest" description="Disordered" evidence="8">
    <location>
        <begin position="1"/>
        <end position="37"/>
    </location>
</feature>
<sequence length="439" mass="47137">MGFSMQSETQSPSSNSQIVSNEPILGGHAPRRKSHGVHVRWGGQLVTIGGDAPVRVQSMTNTDTADAIGTAIQIKELAQAGSELVRITVNTPEAAAAVPHIREQLDRMGVMVPLVGDFHYNGHLLLRDHPACAESLSKYRINPGNVGQGAKRDTQYAQMIEAAIKYDKPVRIGVNWGSLDQDLLARMMDENASRAVPWEAQSVMYEALIQSAIGSAERAVELGLGRDKIILSCKVSGVQDLIAVYQQLAKRCDFALHLGLTEAGMGSKGIVASTAALSVLLQQGIGDTIRISLTPEPGAPRTGEVVVGQEILQTMGLRSFTPMVIACPGCGRTTSTLFQELASQIQNYLRAQMPLWRDDYPGVETMNVAVMGCIVNGPGESKHANIGISLPGSGENPAAPVFIDGEKVKTLRGERIAEEFQQIVSDYVARKYGKAEVVN</sequence>
<dbReference type="GO" id="GO:0051539">
    <property type="term" value="F:4 iron, 4 sulfur cluster binding"/>
    <property type="evidence" value="ECO:0007669"/>
    <property type="project" value="UniProtKB-UniRule"/>
</dbReference>
<dbReference type="EMBL" id="CP046913">
    <property type="protein sequence ID" value="QGZ61273.1"/>
    <property type="molecule type" value="Genomic_DNA"/>
</dbReference>
<evidence type="ECO:0000259" key="9">
    <source>
        <dbReference type="Pfam" id="PF04551"/>
    </source>
</evidence>
<evidence type="ECO:0000256" key="6">
    <source>
        <dbReference type="ARBA" id="ARBA00023229"/>
    </source>
</evidence>
<comment type="cofactor">
    <cofactor evidence="7">
        <name>[4Fe-4S] cluster</name>
        <dbReference type="ChEBI" id="CHEBI:49883"/>
    </cofactor>
    <text evidence="7">Binds 1 [4Fe-4S] cluster.</text>
</comment>
<dbReference type="EC" id="1.17.7.3" evidence="7"/>
<dbReference type="InterPro" id="IPR011005">
    <property type="entry name" value="Dihydropteroate_synth-like_sf"/>
</dbReference>
<comment type="similarity">
    <text evidence="7">Belongs to the IspG family.</text>
</comment>
<comment type="catalytic activity">
    <reaction evidence="7">
        <text>(2E)-4-hydroxy-3-methylbut-2-enyl diphosphate + oxidized [flavodoxin] + H2O + 2 H(+) = 2-C-methyl-D-erythritol 2,4-cyclic diphosphate + reduced [flavodoxin]</text>
        <dbReference type="Rhea" id="RHEA:43604"/>
        <dbReference type="Rhea" id="RHEA-COMP:10622"/>
        <dbReference type="Rhea" id="RHEA-COMP:10623"/>
        <dbReference type="ChEBI" id="CHEBI:15377"/>
        <dbReference type="ChEBI" id="CHEBI:15378"/>
        <dbReference type="ChEBI" id="CHEBI:57618"/>
        <dbReference type="ChEBI" id="CHEBI:58210"/>
        <dbReference type="ChEBI" id="CHEBI:58483"/>
        <dbReference type="ChEBI" id="CHEBI:128753"/>
        <dbReference type="EC" id="1.17.7.3"/>
    </reaction>
</comment>
<evidence type="ECO:0000256" key="3">
    <source>
        <dbReference type="ARBA" id="ARBA00023002"/>
    </source>
</evidence>
<dbReference type="InterPro" id="IPR045854">
    <property type="entry name" value="NO2/SO3_Rdtase_4Fe4S_sf"/>
</dbReference>
<reference evidence="11 12" key="1">
    <citation type="submission" date="2019-12" db="EMBL/GenBank/DDBJ databases">
        <title>Paraburkholderia acidiphila 7Q-K02 sp. nov and Paraburkholderia acidisoli DHF22 sp. nov., two strains isolated from forest soil.</title>
        <authorList>
            <person name="Gao Z."/>
            <person name="Qiu L."/>
        </authorList>
    </citation>
    <scope>NUCLEOTIDE SEQUENCE [LARGE SCALE GENOMIC DNA]</scope>
    <source>
        <strain evidence="11 12">DHF22</strain>
    </source>
</reference>
<evidence type="ECO:0000256" key="1">
    <source>
        <dbReference type="ARBA" id="ARBA00022485"/>
    </source>
</evidence>
<feature type="binding site" evidence="7">
    <location>
        <position position="373"/>
    </location>
    <ligand>
        <name>[4Fe-4S] cluster</name>
        <dbReference type="ChEBI" id="CHEBI:49883"/>
    </ligand>
</feature>
<dbReference type="Gene3D" id="3.30.413.10">
    <property type="entry name" value="Sulfite Reductase Hemoprotein, domain 1"/>
    <property type="match status" value="1"/>
</dbReference>
<evidence type="ECO:0000256" key="8">
    <source>
        <dbReference type="SAM" id="MobiDB-lite"/>
    </source>
</evidence>
<feature type="binding site" evidence="7">
    <location>
        <position position="380"/>
    </location>
    <ligand>
        <name>[4Fe-4S] cluster</name>
        <dbReference type="ChEBI" id="CHEBI:49883"/>
    </ligand>
</feature>
<evidence type="ECO:0000259" key="10">
    <source>
        <dbReference type="Pfam" id="PF26540"/>
    </source>
</evidence>
<evidence type="ECO:0000313" key="12">
    <source>
        <dbReference type="Proteomes" id="UP000433577"/>
    </source>
</evidence>
<dbReference type="PIRSF" id="PIRSF004640">
    <property type="entry name" value="IspG"/>
    <property type="match status" value="1"/>
</dbReference>
<dbReference type="KEGG" id="pacs:FAZ98_05730"/>
<keyword evidence="1 7" id="KW-0004">4Fe-4S</keyword>
<comment type="function">
    <text evidence="7">Converts 2C-methyl-D-erythritol 2,4-cyclodiphosphate (ME-2,4cPP) into 1-hydroxy-2-methyl-2-(E)-butenyl 4-diphosphate.</text>
</comment>
<dbReference type="InterPro" id="IPR004588">
    <property type="entry name" value="IspG_bac-typ"/>
</dbReference>
<organism evidence="11 12">
    <name type="scientific">Paraburkholderia acidisoli</name>
    <dbReference type="NCBI Taxonomy" id="2571748"/>
    <lineage>
        <taxon>Bacteria</taxon>
        <taxon>Pseudomonadati</taxon>
        <taxon>Pseudomonadota</taxon>
        <taxon>Betaproteobacteria</taxon>
        <taxon>Burkholderiales</taxon>
        <taxon>Burkholderiaceae</taxon>
        <taxon>Paraburkholderia</taxon>
    </lineage>
</organism>
<keyword evidence="2 7" id="KW-0479">Metal-binding</keyword>
<feature type="compositionally biased region" description="Polar residues" evidence="8">
    <location>
        <begin position="1"/>
        <end position="20"/>
    </location>
</feature>
<dbReference type="GO" id="GO:0046429">
    <property type="term" value="F:4-hydroxy-3-methylbut-2-en-1-yl diphosphate synthase activity (ferredoxin)"/>
    <property type="evidence" value="ECO:0007669"/>
    <property type="project" value="UniProtKB-UniRule"/>
</dbReference>
<dbReference type="Pfam" id="PF26540">
    <property type="entry name" value="GcpE_C"/>
    <property type="match status" value="1"/>
</dbReference>
<evidence type="ECO:0000313" key="11">
    <source>
        <dbReference type="EMBL" id="QGZ61273.1"/>
    </source>
</evidence>
<feature type="binding site" evidence="7">
    <location>
        <position position="330"/>
    </location>
    <ligand>
        <name>[4Fe-4S] cluster</name>
        <dbReference type="ChEBI" id="CHEBI:49883"/>
    </ligand>
</feature>
<accession>A0A7Z2GGI4</accession>
<dbReference type="NCBIfam" id="TIGR00612">
    <property type="entry name" value="ispG_gcpE"/>
    <property type="match status" value="1"/>
</dbReference>
<dbReference type="FunFam" id="3.30.413.10:FF:000012">
    <property type="entry name" value="4-hydroxy-3-methylbut-2-en-1-yl diphosphate synthase (flavodoxin)"/>
    <property type="match status" value="1"/>
</dbReference>
<dbReference type="PANTHER" id="PTHR30454">
    <property type="entry name" value="4-HYDROXY-3-METHYLBUT-2-EN-1-YL DIPHOSPHATE SYNTHASE"/>
    <property type="match status" value="1"/>
</dbReference>
<dbReference type="Proteomes" id="UP000433577">
    <property type="component" value="Chromosome 1"/>
</dbReference>
<keyword evidence="6 7" id="KW-0414">Isoprene biosynthesis</keyword>
<dbReference type="AlphaFoldDB" id="A0A7Z2GGI4"/>
<feature type="binding site" evidence="7">
    <location>
        <position position="327"/>
    </location>
    <ligand>
        <name>[4Fe-4S] cluster</name>
        <dbReference type="ChEBI" id="CHEBI:49883"/>
    </ligand>
</feature>
<dbReference type="Gene3D" id="3.20.20.20">
    <property type="entry name" value="Dihydropteroate synthase-like"/>
    <property type="match status" value="1"/>
</dbReference>
<dbReference type="GO" id="GO:0016114">
    <property type="term" value="P:terpenoid biosynthetic process"/>
    <property type="evidence" value="ECO:0007669"/>
    <property type="project" value="InterPro"/>
</dbReference>
<keyword evidence="3 7" id="KW-0560">Oxidoreductase</keyword>
<dbReference type="InterPro" id="IPR058579">
    <property type="entry name" value="IspG_C"/>
</dbReference>
<evidence type="ECO:0000256" key="7">
    <source>
        <dbReference type="HAMAP-Rule" id="MF_00159"/>
    </source>
</evidence>
<dbReference type="RefSeq" id="WP_158949593.1">
    <property type="nucleotide sequence ID" value="NZ_CP046913.1"/>
</dbReference>
<evidence type="ECO:0000256" key="4">
    <source>
        <dbReference type="ARBA" id="ARBA00023004"/>
    </source>
</evidence>
<name>A0A7Z2GGI4_9BURK</name>
<gene>
    <name evidence="7 11" type="primary">ispG</name>
    <name evidence="11" type="synonym">gcpE</name>
    <name evidence="11" type="ORF">FAZ98_05730</name>
</gene>
<dbReference type="NCBIfam" id="NF001540">
    <property type="entry name" value="PRK00366.1"/>
    <property type="match status" value="1"/>
</dbReference>
<dbReference type="GO" id="GO:0019288">
    <property type="term" value="P:isopentenyl diphosphate biosynthetic process, methylerythritol 4-phosphate pathway"/>
    <property type="evidence" value="ECO:0007669"/>
    <property type="project" value="UniProtKB-UniRule"/>
</dbReference>
<dbReference type="HAMAP" id="MF_00159">
    <property type="entry name" value="IspG"/>
    <property type="match status" value="1"/>
</dbReference>
<dbReference type="GO" id="GO:0141197">
    <property type="term" value="F:4-hydroxy-3-methylbut-2-enyl-diphosphate synthase activity (flavodoxin)"/>
    <property type="evidence" value="ECO:0007669"/>
    <property type="project" value="UniProtKB-EC"/>
</dbReference>
<dbReference type="InterPro" id="IPR058578">
    <property type="entry name" value="IspG_TIM"/>
</dbReference>
<comment type="pathway">
    <text evidence="7">Isoprenoid biosynthesis; isopentenyl diphosphate biosynthesis via DXP pathway; isopentenyl diphosphate from 1-deoxy-D-xylulose 5-phosphate: step 5/6.</text>
</comment>
<dbReference type="PANTHER" id="PTHR30454:SF0">
    <property type="entry name" value="4-HYDROXY-3-METHYLBUT-2-EN-1-YL DIPHOSPHATE SYNTHASE (FERREDOXIN), CHLOROPLASTIC"/>
    <property type="match status" value="1"/>
</dbReference>
<dbReference type="GO" id="GO:0005506">
    <property type="term" value="F:iron ion binding"/>
    <property type="evidence" value="ECO:0007669"/>
    <property type="project" value="InterPro"/>
</dbReference>
<dbReference type="OrthoDB" id="9803214at2"/>